<keyword evidence="11" id="KW-0406">Ion transport</keyword>
<keyword evidence="3" id="KW-0813">Transport</keyword>
<dbReference type="NCBIfam" id="TIGR03818">
    <property type="entry name" value="MotA1"/>
    <property type="match status" value="1"/>
</dbReference>
<proteinExistence type="inferred from homology"/>
<protein>
    <submittedName>
        <fullName evidence="16">Flagellar motor protein MotA</fullName>
    </submittedName>
</protein>
<dbReference type="PATRIC" id="fig|1489064.4.peg.534"/>
<evidence type="ECO:0000259" key="15">
    <source>
        <dbReference type="Pfam" id="PF20560"/>
    </source>
</evidence>
<reference evidence="16 17" key="1">
    <citation type="submission" date="2015-03" db="EMBL/GenBank/DDBJ databases">
        <title>Genome Sequence of Kiloniella spongiae MEBiC09566, isolated from a marine sponge.</title>
        <authorList>
            <person name="Shao Z."/>
            <person name="Wang L."/>
            <person name="Li X."/>
        </authorList>
    </citation>
    <scope>NUCLEOTIDE SEQUENCE [LARGE SCALE GENOMIC DNA]</scope>
    <source>
        <strain evidence="16 17">MEBiC09566</strain>
    </source>
</reference>
<dbReference type="GO" id="GO:0006935">
    <property type="term" value="P:chemotaxis"/>
    <property type="evidence" value="ECO:0007669"/>
    <property type="project" value="UniProtKB-KW"/>
</dbReference>
<dbReference type="InterPro" id="IPR047055">
    <property type="entry name" value="MotA-like"/>
</dbReference>
<evidence type="ECO:0000256" key="4">
    <source>
        <dbReference type="ARBA" id="ARBA00022475"/>
    </source>
</evidence>
<keyword evidence="10 13" id="KW-1133">Transmembrane helix</keyword>
<dbReference type="PROSITE" id="PS01307">
    <property type="entry name" value="MOTA"/>
    <property type="match status" value="1"/>
</dbReference>
<name>A0A0H2MAX6_9PROT</name>
<comment type="subcellular location">
    <subcellularLocation>
        <location evidence="1">Cell inner membrane</location>
        <topology evidence="1">Multi-pass membrane protein</topology>
    </subcellularLocation>
</comment>
<dbReference type="EMBL" id="LAQL01000016">
    <property type="protein sequence ID" value="KLN59336.1"/>
    <property type="molecule type" value="Genomic_DNA"/>
</dbReference>
<evidence type="ECO:0000256" key="12">
    <source>
        <dbReference type="ARBA" id="ARBA00023136"/>
    </source>
</evidence>
<accession>A0A0H2MAX6</accession>
<dbReference type="GO" id="GO:1902600">
    <property type="term" value="P:proton transmembrane transport"/>
    <property type="evidence" value="ECO:0007669"/>
    <property type="project" value="UniProtKB-KW"/>
</dbReference>
<organism evidence="16 17">
    <name type="scientific">Kiloniella spongiae</name>
    <dbReference type="NCBI Taxonomy" id="1489064"/>
    <lineage>
        <taxon>Bacteria</taxon>
        <taxon>Pseudomonadati</taxon>
        <taxon>Pseudomonadota</taxon>
        <taxon>Alphaproteobacteria</taxon>
        <taxon>Rhodospirillales</taxon>
        <taxon>Kiloniellaceae</taxon>
        <taxon>Kiloniella</taxon>
    </lineage>
</organism>
<evidence type="ECO:0000256" key="3">
    <source>
        <dbReference type="ARBA" id="ARBA00022448"/>
    </source>
</evidence>
<keyword evidence="9" id="KW-0375">Hydrogen ion transport</keyword>
<dbReference type="InterPro" id="IPR000540">
    <property type="entry name" value="Flag_MotA_CS"/>
</dbReference>
<dbReference type="AlphaFoldDB" id="A0A0H2MAX6"/>
<evidence type="ECO:0000256" key="10">
    <source>
        <dbReference type="ARBA" id="ARBA00022989"/>
    </source>
</evidence>
<keyword evidence="16" id="KW-0282">Flagellum</keyword>
<dbReference type="RefSeq" id="WP_047765568.1">
    <property type="nucleotide sequence ID" value="NZ_LAQL01000016.1"/>
</dbReference>
<feature type="transmembrane region" description="Helical" evidence="13">
    <location>
        <begin position="29"/>
        <end position="48"/>
    </location>
</feature>
<keyword evidence="4" id="KW-1003">Cell membrane</keyword>
<feature type="transmembrane region" description="Helical" evidence="13">
    <location>
        <begin position="197"/>
        <end position="220"/>
    </location>
</feature>
<evidence type="ECO:0000256" key="8">
    <source>
        <dbReference type="ARBA" id="ARBA00022779"/>
    </source>
</evidence>
<keyword evidence="16" id="KW-0966">Cell projection</keyword>
<keyword evidence="5" id="KW-0145">Chemotaxis</keyword>
<evidence type="ECO:0000256" key="5">
    <source>
        <dbReference type="ARBA" id="ARBA00022500"/>
    </source>
</evidence>
<evidence type="ECO:0000313" key="16">
    <source>
        <dbReference type="EMBL" id="KLN59336.1"/>
    </source>
</evidence>
<keyword evidence="8" id="KW-0283">Flagellar rotation</keyword>
<keyword evidence="12 13" id="KW-0472">Membrane</keyword>
<dbReference type="PANTHER" id="PTHR30433:SF4">
    <property type="entry name" value="MOTILITY PROTEIN A"/>
    <property type="match status" value="1"/>
</dbReference>
<sequence>MTVIVGLIVVCACVVGGYMAGGGHMGVLWQPFEFVIILGAGMGATVCANSKATLKGIGSAFGRMIKGPAYKKEDFLELLCLQYQIYKLAKTKGMLALEQHVENPEESALFSQFPKFHGDHHAVSFVCDYLRLMSLGADNPHEIEGLMDQELEVHHLEDANVGGALAGLGDGLPALGIVAAVLGVIHTMGSISEPPEVLGKLIGAALVGTFSGILAAYGFVSPMASAFTKVAEEDSRYYECLKAGLLAHMAGNAPTVSVEYARKTLMSHVRPSFYEVEEAANELPAPG</sequence>
<keyword evidence="17" id="KW-1185">Reference proteome</keyword>
<dbReference type="STRING" id="1489064.WH96_17685"/>
<dbReference type="PANTHER" id="PTHR30433">
    <property type="entry name" value="CHEMOTAXIS PROTEIN MOTA"/>
    <property type="match status" value="1"/>
</dbReference>
<gene>
    <name evidence="16" type="ORF">WH96_17685</name>
</gene>
<keyword evidence="6" id="KW-0997">Cell inner membrane</keyword>
<evidence type="ECO:0000256" key="6">
    <source>
        <dbReference type="ARBA" id="ARBA00022519"/>
    </source>
</evidence>
<dbReference type="Pfam" id="PF20560">
    <property type="entry name" value="MotA_N"/>
    <property type="match status" value="1"/>
</dbReference>
<dbReference type="Pfam" id="PF01618">
    <property type="entry name" value="MotA_ExbB"/>
    <property type="match status" value="1"/>
</dbReference>
<feature type="domain" description="MotA/TolQ/ExbB proton channel" evidence="14">
    <location>
        <begin position="137"/>
        <end position="238"/>
    </location>
</feature>
<dbReference type="GO" id="GO:0071978">
    <property type="term" value="P:bacterial-type flagellum-dependent swarming motility"/>
    <property type="evidence" value="ECO:0007669"/>
    <property type="project" value="InterPro"/>
</dbReference>
<comment type="caution">
    <text evidence="16">The sequence shown here is derived from an EMBL/GenBank/DDBJ whole genome shotgun (WGS) entry which is preliminary data.</text>
</comment>
<keyword evidence="16" id="KW-0969">Cilium</keyword>
<evidence type="ECO:0000256" key="1">
    <source>
        <dbReference type="ARBA" id="ARBA00004429"/>
    </source>
</evidence>
<dbReference type="InterPro" id="IPR022522">
    <property type="entry name" value="Flagellar_motor_stator_MotA"/>
</dbReference>
<evidence type="ECO:0000313" key="17">
    <source>
        <dbReference type="Proteomes" id="UP000035444"/>
    </source>
</evidence>
<evidence type="ECO:0000256" key="13">
    <source>
        <dbReference type="SAM" id="Phobius"/>
    </source>
</evidence>
<dbReference type="Proteomes" id="UP000035444">
    <property type="component" value="Unassembled WGS sequence"/>
</dbReference>
<feature type="transmembrane region" description="Helical" evidence="13">
    <location>
        <begin position="172"/>
        <end position="191"/>
    </location>
</feature>
<feature type="domain" description="Motility protein A N-terminal" evidence="15">
    <location>
        <begin position="4"/>
        <end position="93"/>
    </location>
</feature>
<evidence type="ECO:0000256" key="9">
    <source>
        <dbReference type="ARBA" id="ARBA00022781"/>
    </source>
</evidence>
<evidence type="ECO:0000256" key="11">
    <source>
        <dbReference type="ARBA" id="ARBA00023065"/>
    </source>
</evidence>
<evidence type="ECO:0000259" key="14">
    <source>
        <dbReference type="Pfam" id="PF01618"/>
    </source>
</evidence>
<evidence type="ECO:0000256" key="2">
    <source>
        <dbReference type="ARBA" id="ARBA00008038"/>
    </source>
</evidence>
<dbReference type="InterPro" id="IPR002898">
    <property type="entry name" value="MotA_ExbB_proton_chnl"/>
</dbReference>
<dbReference type="GO" id="GO:0005886">
    <property type="term" value="C:plasma membrane"/>
    <property type="evidence" value="ECO:0007669"/>
    <property type="project" value="UniProtKB-SubCell"/>
</dbReference>
<dbReference type="OrthoDB" id="9782603at2"/>
<keyword evidence="7 13" id="KW-0812">Transmembrane</keyword>
<evidence type="ECO:0000256" key="7">
    <source>
        <dbReference type="ARBA" id="ARBA00022692"/>
    </source>
</evidence>
<dbReference type="InterPro" id="IPR046786">
    <property type="entry name" value="MotA_N"/>
</dbReference>
<comment type="similarity">
    <text evidence="2">Belongs to the MotA family.</text>
</comment>